<feature type="compositionally biased region" description="Low complexity" evidence="1">
    <location>
        <begin position="34"/>
        <end position="63"/>
    </location>
</feature>
<accession>A0A4P7HKR3</accession>
<feature type="region of interest" description="Disordered" evidence="1">
    <location>
        <begin position="1"/>
        <end position="80"/>
    </location>
</feature>
<organism evidence="2 3">
    <name type="scientific">Paracoccus liaowanqingii</name>
    <dbReference type="NCBI Taxonomy" id="2560053"/>
    <lineage>
        <taxon>Bacteria</taxon>
        <taxon>Pseudomonadati</taxon>
        <taxon>Pseudomonadota</taxon>
        <taxon>Alphaproteobacteria</taxon>
        <taxon>Rhodobacterales</taxon>
        <taxon>Paracoccaceae</taxon>
        <taxon>Paracoccus</taxon>
    </lineage>
</organism>
<dbReference type="KEGG" id="plia:E4191_08675"/>
<protein>
    <submittedName>
        <fullName evidence="2">Uncharacterized protein</fullName>
    </submittedName>
</protein>
<evidence type="ECO:0000313" key="3">
    <source>
        <dbReference type="Proteomes" id="UP000296374"/>
    </source>
</evidence>
<sequence>MTDRRDDTAGPDSRDQRLGQALRANLARRKAQARARSAGSAADPAPDGPAAEDNAADNAAAGDTQNKTAPHAGGETGKDS</sequence>
<dbReference type="AlphaFoldDB" id="A0A4P7HKR3"/>
<evidence type="ECO:0000313" key="2">
    <source>
        <dbReference type="EMBL" id="QBX34778.1"/>
    </source>
</evidence>
<name>A0A4P7HKR3_9RHOB</name>
<dbReference type="EMBL" id="CP038439">
    <property type="protein sequence ID" value="QBX34778.1"/>
    <property type="molecule type" value="Genomic_DNA"/>
</dbReference>
<evidence type="ECO:0000256" key="1">
    <source>
        <dbReference type="SAM" id="MobiDB-lite"/>
    </source>
</evidence>
<dbReference type="RefSeq" id="WP_135313066.1">
    <property type="nucleotide sequence ID" value="NZ_CP038439.1"/>
</dbReference>
<feature type="compositionally biased region" description="Basic and acidic residues" evidence="1">
    <location>
        <begin position="1"/>
        <end position="17"/>
    </location>
</feature>
<proteinExistence type="predicted"/>
<gene>
    <name evidence="2" type="ORF">E4191_08675</name>
</gene>
<dbReference type="Proteomes" id="UP000296374">
    <property type="component" value="Chromosome"/>
</dbReference>
<reference evidence="3" key="1">
    <citation type="submission" date="2019-03" db="EMBL/GenBank/DDBJ databases">
        <authorList>
            <person name="Li J."/>
        </authorList>
    </citation>
    <scope>NUCLEOTIDE SEQUENCE [LARGE SCALE GENOMIC DNA]</scope>
    <source>
        <strain evidence="3">2251</strain>
    </source>
</reference>